<dbReference type="GeneID" id="87969200"/>
<evidence type="ECO:0000313" key="1">
    <source>
        <dbReference type="EMBL" id="KAK4676293.1"/>
    </source>
</evidence>
<dbReference type="RefSeq" id="XP_062799763.1">
    <property type="nucleotide sequence ID" value="XM_062948335.1"/>
</dbReference>
<name>A0ABR0I7E8_9PEZI</name>
<organism evidence="1 2">
    <name type="scientific">Podospora pseudoanserina</name>
    <dbReference type="NCBI Taxonomy" id="2609844"/>
    <lineage>
        <taxon>Eukaryota</taxon>
        <taxon>Fungi</taxon>
        <taxon>Dikarya</taxon>
        <taxon>Ascomycota</taxon>
        <taxon>Pezizomycotina</taxon>
        <taxon>Sordariomycetes</taxon>
        <taxon>Sordariomycetidae</taxon>
        <taxon>Sordariales</taxon>
        <taxon>Podosporaceae</taxon>
        <taxon>Podospora</taxon>
    </lineage>
</organism>
<comment type="caution">
    <text evidence="1">The sequence shown here is derived from an EMBL/GenBank/DDBJ whole genome shotgun (WGS) entry which is preliminary data.</text>
</comment>
<dbReference type="EMBL" id="JAFFHC010000005">
    <property type="protein sequence ID" value="KAK4676293.1"/>
    <property type="molecule type" value="Genomic_DNA"/>
</dbReference>
<evidence type="ECO:0000313" key="2">
    <source>
        <dbReference type="Proteomes" id="UP001323617"/>
    </source>
</evidence>
<sequence length="184" mass="20097">MVSPGTFSPVVNRDYMVNGLLQPRQIESLEKAYSQLEVLNAREPRSRRSYHILLQRRRWYGYERLHISNPQCLDHGLDTPYGADKGGRDPAGNVDVLSVKANVQMETVAGVPVYYEADAGVYLADAEAGPFHGTLGLAADTEIGCRDQSVGCKVLGCGVRVGRVCEISALGSGLGIDLGKFKWR</sequence>
<dbReference type="Proteomes" id="UP001323617">
    <property type="component" value="Unassembled WGS sequence"/>
</dbReference>
<accession>A0ABR0I7E8</accession>
<reference evidence="1 2" key="1">
    <citation type="journal article" date="2023" name="bioRxiv">
        <title>High-quality genome assemblies of four members of thePodospora anserinaspecies complex.</title>
        <authorList>
            <person name="Ament-Velasquez S.L."/>
            <person name="Vogan A.A."/>
            <person name="Wallerman O."/>
            <person name="Hartmann F."/>
            <person name="Gautier V."/>
            <person name="Silar P."/>
            <person name="Giraud T."/>
            <person name="Johannesson H."/>
        </authorList>
    </citation>
    <scope>NUCLEOTIDE SEQUENCE [LARGE SCALE GENOMIC DNA]</scope>
    <source>
        <strain evidence="1 2">CBS 124.78</strain>
    </source>
</reference>
<gene>
    <name evidence="1" type="ORF">QC764_511160</name>
</gene>
<keyword evidence="2" id="KW-1185">Reference proteome</keyword>
<protein>
    <submittedName>
        <fullName evidence="1">Uncharacterized protein</fullName>
    </submittedName>
</protein>
<proteinExistence type="predicted"/>